<accession>A0AAD1XEJ6</accession>
<dbReference type="AlphaFoldDB" id="A0AAD1XEJ6"/>
<name>A0AAD1XEJ6_EUPCR</name>
<proteinExistence type="predicted"/>
<evidence type="ECO:0000313" key="3">
    <source>
        <dbReference type="Proteomes" id="UP001295684"/>
    </source>
</evidence>
<comment type="caution">
    <text evidence="2">The sequence shown here is derived from an EMBL/GenBank/DDBJ whole genome shotgun (WGS) entry which is preliminary data.</text>
</comment>
<protein>
    <submittedName>
        <fullName evidence="2">Uncharacterized protein</fullName>
    </submittedName>
</protein>
<organism evidence="2 3">
    <name type="scientific">Euplotes crassus</name>
    <dbReference type="NCBI Taxonomy" id="5936"/>
    <lineage>
        <taxon>Eukaryota</taxon>
        <taxon>Sar</taxon>
        <taxon>Alveolata</taxon>
        <taxon>Ciliophora</taxon>
        <taxon>Intramacronucleata</taxon>
        <taxon>Spirotrichea</taxon>
        <taxon>Hypotrichia</taxon>
        <taxon>Euplotida</taxon>
        <taxon>Euplotidae</taxon>
        <taxon>Moneuplotes</taxon>
    </lineage>
</organism>
<keyword evidence="1" id="KW-0175">Coiled coil</keyword>
<sequence length="139" mass="16090">MNSELFLNQVNTQIERLTQQLEDIRTYQDDEDITEDELEELKKETKEQLDSFLELEARLATYKIELTEEEKEKRDRMKTLAGGILSVADATKIFDTKKPDEDEKIGSFHQDEIAGLSVETEEHLISQAKNQVLEAQKNS</sequence>
<feature type="coiled-coil region" evidence="1">
    <location>
        <begin position="7"/>
        <end position="72"/>
    </location>
</feature>
<evidence type="ECO:0000256" key="1">
    <source>
        <dbReference type="SAM" id="Coils"/>
    </source>
</evidence>
<dbReference type="EMBL" id="CAMPGE010010209">
    <property type="protein sequence ID" value="CAI2369058.1"/>
    <property type="molecule type" value="Genomic_DNA"/>
</dbReference>
<dbReference type="Proteomes" id="UP001295684">
    <property type="component" value="Unassembled WGS sequence"/>
</dbReference>
<keyword evidence="3" id="KW-1185">Reference proteome</keyword>
<gene>
    <name evidence="2" type="ORF">ECRASSUSDP1_LOCUS10355</name>
</gene>
<reference evidence="2" key="1">
    <citation type="submission" date="2023-07" db="EMBL/GenBank/DDBJ databases">
        <authorList>
            <consortium name="AG Swart"/>
            <person name="Singh M."/>
            <person name="Singh A."/>
            <person name="Seah K."/>
            <person name="Emmerich C."/>
        </authorList>
    </citation>
    <scope>NUCLEOTIDE SEQUENCE</scope>
    <source>
        <strain evidence="2">DP1</strain>
    </source>
</reference>
<evidence type="ECO:0000313" key="2">
    <source>
        <dbReference type="EMBL" id="CAI2369058.1"/>
    </source>
</evidence>